<dbReference type="InterPro" id="IPR027796">
    <property type="entry name" value="OTT_1508_deam-like"/>
</dbReference>
<proteinExistence type="predicted"/>
<dbReference type="Gene3D" id="6.10.140.2220">
    <property type="match status" value="1"/>
</dbReference>
<dbReference type="Pfam" id="PF14441">
    <property type="entry name" value="OTT_1508_deam"/>
    <property type="match status" value="1"/>
</dbReference>
<dbReference type="EMBL" id="JAQQWM010000006">
    <property type="protein sequence ID" value="KAK8059872.1"/>
    <property type="molecule type" value="Genomic_DNA"/>
</dbReference>
<keyword evidence="3" id="KW-1185">Reference proteome</keyword>
<evidence type="ECO:0000256" key="1">
    <source>
        <dbReference type="SAM" id="MobiDB-lite"/>
    </source>
</evidence>
<dbReference type="Proteomes" id="UP001446871">
    <property type="component" value="Unassembled WGS sequence"/>
</dbReference>
<name>A0ABR1UMG8_9PEZI</name>
<sequence length="1057" mass="120602">MAELPRLQKEISDLTRILSLALKRGPDSEGDQRGRGVDLETGDRFVDEGEFEDPLVTESERVNAVKRGALDRLAEVLARFKTPKGRKTRDIDAKHVASALMLEKQADRSVTFLCGKNEGLDEVDMGFLRRLEDLLANLIADGTTEEQTKHVDLLYDAIFDHVDSRVKYYSEMLHDVFQWAKGLERLPKKLTDRVVQEKLGEVTHRIWEDDHGLTFTFRPSGEREESAPDQAADCMSAQEEETLVHEVYTEIKQLFGGTAYHVNKPTKDLLKKVYHIVRHPRQRPALKSRLRQAVHEDNNRFRKAWDSLLYMVRIFFAAVTFRDLVTTSGFASIKFEAVPKVPADNNARTSGSNPVAVLHSLGHSRLSRDWKRFSETPEIIGKLTQSPNPRRTVHGEVQLILHADYRIPSGDNLNGEVFPYIGCSKKCCFFCELFLASHGVFQVRGTHRTLFPLWGLTQELTPQSLRALYQFSNLLSGIVRAVLTGPCPPRQGNLEQQSSAALSSAQAVQREKPTHSERPLELRRIMTGPVFTASEHQVDFITKPAVPGYATFMGGSVKGEMKSVPIEEAVMSKTNHERDTYRLEKVDEMPPTMHLGQARSRRCHGAANYRCSACWTFYCSKACQRQNWKLHVFVCRVPARPNDVDYLRFVIRKTAGGFASEELEQIRNSIKYVLADDQLCRTFGFNKCGDLLEVVNLVCLYSTILSRVVQPARELQLDLQTGNLSHFLKRFCQLERDVAQITDTDECPCVTWFLNRQVAESFAIPNSDRGPYEIWGNAVVDAIDSLGLMSRYETGATFNQPQKDVFNLYITLKSSVLTAPDIHSSSWIKFGFCLCRKNSQRTELAWKYLALASSGATFDDIVFAYETSRLSDLMRTHNVDISGLEKEGIRLHKPPPCEYRVYRLMIGVEHALSGHFCNCFRFRKGRDFHAYYETHLDSESDTTFGVHLTSSWERWQLLNFYKYLFQLPGFDPRRMAEASEDEDLDGLEKYLNSLVPDMRMKLFDRTRTSFMFPRLKDRLKFSTPEGQSIPHFHLPCTCKEHDVMGPPGASHISPMRI</sequence>
<evidence type="ECO:0008006" key="4">
    <source>
        <dbReference type="Google" id="ProtNLM"/>
    </source>
</evidence>
<dbReference type="SUPFAM" id="SSF144232">
    <property type="entry name" value="HIT/MYND zinc finger-like"/>
    <property type="match status" value="1"/>
</dbReference>
<protein>
    <recommendedName>
        <fullName evidence="4">Suppressor of anucleate metulae protein B</fullName>
    </recommendedName>
</protein>
<accession>A0ABR1UMG8</accession>
<feature type="compositionally biased region" description="Low complexity" evidence="1">
    <location>
        <begin position="496"/>
        <end position="508"/>
    </location>
</feature>
<feature type="region of interest" description="Disordered" evidence="1">
    <location>
        <begin position="489"/>
        <end position="517"/>
    </location>
</feature>
<gene>
    <name evidence="2" type="ORF">PG996_009802</name>
</gene>
<reference evidence="2 3" key="1">
    <citation type="submission" date="2023-01" db="EMBL/GenBank/DDBJ databases">
        <title>Analysis of 21 Apiospora genomes using comparative genomics revels a genus with tremendous synthesis potential of carbohydrate active enzymes and secondary metabolites.</title>
        <authorList>
            <person name="Sorensen T."/>
        </authorList>
    </citation>
    <scope>NUCLEOTIDE SEQUENCE [LARGE SCALE GENOMIC DNA]</scope>
    <source>
        <strain evidence="2 3">CBS 83171</strain>
    </source>
</reference>
<organism evidence="2 3">
    <name type="scientific">Apiospora saccharicola</name>
    <dbReference type="NCBI Taxonomy" id="335842"/>
    <lineage>
        <taxon>Eukaryota</taxon>
        <taxon>Fungi</taxon>
        <taxon>Dikarya</taxon>
        <taxon>Ascomycota</taxon>
        <taxon>Pezizomycotina</taxon>
        <taxon>Sordariomycetes</taxon>
        <taxon>Xylariomycetidae</taxon>
        <taxon>Amphisphaeriales</taxon>
        <taxon>Apiosporaceae</taxon>
        <taxon>Apiospora</taxon>
    </lineage>
</organism>
<comment type="caution">
    <text evidence="2">The sequence shown here is derived from an EMBL/GenBank/DDBJ whole genome shotgun (WGS) entry which is preliminary data.</text>
</comment>
<evidence type="ECO:0000313" key="3">
    <source>
        <dbReference type="Proteomes" id="UP001446871"/>
    </source>
</evidence>
<evidence type="ECO:0000313" key="2">
    <source>
        <dbReference type="EMBL" id="KAK8059872.1"/>
    </source>
</evidence>